<name>A0A975BD38_9BACT</name>
<dbReference type="RefSeq" id="WP_207688831.1">
    <property type="nucleotide sequence ID" value="NZ_CP061799.1"/>
</dbReference>
<proteinExistence type="predicted"/>
<accession>A0A975BD38</accession>
<evidence type="ECO:0000313" key="1">
    <source>
        <dbReference type="EMBL" id="QTA82975.1"/>
    </source>
</evidence>
<dbReference type="EMBL" id="CP061799">
    <property type="protein sequence ID" value="QTA82975.1"/>
    <property type="molecule type" value="Genomic_DNA"/>
</dbReference>
<dbReference type="Proteomes" id="UP000663720">
    <property type="component" value="Chromosome"/>
</dbReference>
<protein>
    <submittedName>
        <fullName evidence="1">Uncharacterized protein</fullName>
    </submittedName>
</protein>
<gene>
    <name evidence="1" type="ORF">dnl_53640</name>
</gene>
<dbReference type="AlphaFoldDB" id="A0A975BD38"/>
<evidence type="ECO:0000313" key="2">
    <source>
        <dbReference type="Proteomes" id="UP000663720"/>
    </source>
</evidence>
<dbReference type="KEGG" id="dli:dnl_53640"/>
<organism evidence="1 2">
    <name type="scientific">Desulfonema limicola</name>
    <dbReference type="NCBI Taxonomy" id="45656"/>
    <lineage>
        <taxon>Bacteria</taxon>
        <taxon>Pseudomonadati</taxon>
        <taxon>Thermodesulfobacteriota</taxon>
        <taxon>Desulfobacteria</taxon>
        <taxon>Desulfobacterales</taxon>
        <taxon>Desulfococcaceae</taxon>
        <taxon>Desulfonema</taxon>
    </lineage>
</organism>
<keyword evidence="2" id="KW-1185">Reference proteome</keyword>
<sequence length="53" mass="6373">MDDIKEKKNSIRNDMIEMIKALSEKELQKDINRLKISFLNLQILWSPIYLCFT</sequence>
<reference evidence="1" key="1">
    <citation type="journal article" date="2021" name="Microb. Physiol.">
        <title>Proteogenomic Insights into the Physiology of Marine, Sulfate-Reducing, Filamentous Desulfonema limicola and Desulfonema magnum.</title>
        <authorList>
            <person name="Schnaars V."/>
            <person name="Wohlbrand L."/>
            <person name="Scheve S."/>
            <person name="Hinrichs C."/>
            <person name="Reinhardt R."/>
            <person name="Rabus R."/>
        </authorList>
    </citation>
    <scope>NUCLEOTIDE SEQUENCE</scope>
    <source>
        <strain evidence="1">5ac10</strain>
    </source>
</reference>